<dbReference type="PANTHER" id="PTHR21015:SF22">
    <property type="entry name" value="GLYCOSYLTRANSFERASE"/>
    <property type="match status" value="1"/>
</dbReference>
<dbReference type="EMBL" id="JAUTBA010000001">
    <property type="protein sequence ID" value="MDQ1151258.1"/>
    <property type="molecule type" value="Genomic_DNA"/>
</dbReference>
<comment type="caution">
    <text evidence="2">The sequence shown here is derived from an EMBL/GenBank/DDBJ whole genome shotgun (WGS) entry which is preliminary data.</text>
</comment>
<protein>
    <submittedName>
        <fullName evidence="2">Glycosyltransferase</fullName>
    </submittedName>
</protein>
<accession>A0ABU0U953</accession>
<dbReference type="Pfam" id="PF04101">
    <property type="entry name" value="Glyco_tran_28_C"/>
    <property type="match status" value="1"/>
</dbReference>
<dbReference type="Gene3D" id="3.40.50.2000">
    <property type="entry name" value="Glycogen Phosphorylase B"/>
    <property type="match status" value="1"/>
</dbReference>
<dbReference type="RefSeq" id="WP_307186767.1">
    <property type="nucleotide sequence ID" value="NZ_JAUTBA010000001.1"/>
</dbReference>
<keyword evidence="3" id="KW-1185">Reference proteome</keyword>
<evidence type="ECO:0000313" key="3">
    <source>
        <dbReference type="Proteomes" id="UP001244640"/>
    </source>
</evidence>
<sequence length="370" mass="41632">MKMYLLKSSKIAKVSMPYKYAFYIHHHGAGHLTRALAIAAQLPHNEVVFFGSSLATYKDVLPEDILTIELPFDTPSDSDRDWTSSELNFLHYAPLNVKGIVNRNDLIINFFKNNNHCLLIVDVSVEIALLARLCGIPTVVVRQHGDRSDTPHSLAYESASLLLAPYAKSMAQDIEKEFMPKTFYSGGFSKYSGMSIEENSSSENQIAIFFGQGGTCFDWPLIAQIRRDLPQTSNLHILGTIQNYKAIDGVSYYGNSKDAYHILKNCGIVISNAGHNCIMELGDLRKKIICIPAERPFEEQKIKAKLLENAGVAKVVEEKDLLQANWLHIIENTKKLKIEAWEKLMNPKATFEIATQLKKLHSQLFKTLSN</sequence>
<dbReference type="SUPFAM" id="SSF53756">
    <property type="entry name" value="UDP-Glycosyltransferase/glycogen phosphorylase"/>
    <property type="match status" value="1"/>
</dbReference>
<name>A0ABU0U953_9SPHI</name>
<feature type="domain" description="Glycosyl transferase family 28 C-terminal" evidence="1">
    <location>
        <begin position="250"/>
        <end position="339"/>
    </location>
</feature>
<evidence type="ECO:0000313" key="2">
    <source>
        <dbReference type="EMBL" id="MDQ1151258.1"/>
    </source>
</evidence>
<dbReference type="Proteomes" id="UP001244640">
    <property type="component" value="Unassembled WGS sequence"/>
</dbReference>
<dbReference type="InterPro" id="IPR007235">
    <property type="entry name" value="Glyco_trans_28_C"/>
</dbReference>
<gene>
    <name evidence="2" type="ORF">QE382_003242</name>
</gene>
<evidence type="ECO:0000259" key="1">
    <source>
        <dbReference type="Pfam" id="PF04101"/>
    </source>
</evidence>
<proteinExistence type="predicted"/>
<reference evidence="2 3" key="1">
    <citation type="submission" date="2023-07" db="EMBL/GenBank/DDBJ databases">
        <title>Functional and genomic diversity of the sorghum phyllosphere microbiome.</title>
        <authorList>
            <person name="Shade A."/>
        </authorList>
    </citation>
    <scope>NUCLEOTIDE SEQUENCE [LARGE SCALE GENOMIC DNA]</scope>
    <source>
        <strain evidence="2 3">SORGH_AS_0892</strain>
    </source>
</reference>
<organism evidence="2 3">
    <name type="scientific">Sphingobacterium zeae</name>
    <dbReference type="NCBI Taxonomy" id="1776859"/>
    <lineage>
        <taxon>Bacteria</taxon>
        <taxon>Pseudomonadati</taxon>
        <taxon>Bacteroidota</taxon>
        <taxon>Sphingobacteriia</taxon>
        <taxon>Sphingobacteriales</taxon>
        <taxon>Sphingobacteriaceae</taxon>
        <taxon>Sphingobacterium</taxon>
    </lineage>
</organism>
<dbReference type="PANTHER" id="PTHR21015">
    <property type="entry name" value="UDP-N-ACETYLGLUCOSAMINE--N-ACETYLMURAMYL-(PENTAPEPTIDE) PYROPHOSPHORYL-UNDECAPRENOL N-ACETYLGLUCOSAMINE TRANSFERASE 1"/>
    <property type="match status" value="1"/>
</dbReference>